<comment type="subcellular location">
    <subcellularLocation>
        <location evidence="1">Membrane</location>
        <topology evidence="1">Multi-pass membrane protein</topology>
    </subcellularLocation>
</comment>
<evidence type="ECO:0000313" key="9">
    <source>
        <dbReference type="EMBL" id="KAJ4328426.1"/>
    </source>
</evidence>
<feature type="compositionally biased region" description="Acidic residues" evidence="7">
    <location>
        <begin position="95"/>
        <end position="115"/>
    </location>
</feature>
<dbReference type="EMBL" id="JAPEUR010000011">
    <property type="protein sequence ID" value="KAJ4328426.1"/>
    <property type="molecule type" value="Genomic_DNA"/>
</dbReference>
<dbReference type="Proteomes" id="UP001140502">
    <property type="component" value="Unassembled WGS sequence"/>
</dbReference>
<evidence type="ECO:0000256" key="3">
    <source>
        <dbReference type="ARBA" id="ARBA00022692"/>
    </source>
</evidence>
<name>A0A9W8WLP8_9HYPO</name>
<evidence type="ECO:0008006" key="11">
    <source>
        <dbReference type="Google" id="ProtNLM"/>
    </source>
</evidence>
<evidence type="ECO:0000256" key="8">
    <source>
        <dbReference type="SAM" id="Phobius"/>
    </source>
</evidence>
<dbReference type="AlphaFoldDB" id="A0A9W8WLP8"/>
<evidence type="ECO:0000256" key="2">
    <source>
        <dbReference type="ARBA" id="ARBA00008335"/>
    </source>
</evidence>
<comment type="similarity">
    <text evidence="2">Belongs to the major facilitator superfamily.</text>
</comment>
<accession>A0A9W8WLP8</accession>
<proteinExistence type="inferred from homology"/>
<organism evidence="9 10">
    <name type="scientific">Fusarium piperis</name>
    <dbReference type="NCBI Taxonomy" id="1435070"/>
    <lineage>
        <taxon>Eukaryota</taxon>
        <taxon>Fungi</taxon>
        <taxon>Dikarya</taxon>
        <taxon>Ascomycota</taxon>
        <taxon>Pezizomycotina</taxon>
        <taxon>Sordariomycetes</taxon>
        <taxon>Hypocreomycetidae</taxon>
        <taxon>Hypocreales</taxon>
        <taxon>Nectriaceae</taxon>
        <taxon>Fusarium</taxon>
        <taxon>Fusarium solani species complex</taxon>
    </lineage>
</organism>
<dbReference type="InterPro" id="IPR011701">
    <property type="entry name" value="MFS"/>
</dbReference>
<sequence length="223" mass="24510">MTAEANMARTESAHKTTSYELRREPTLEEKTREAVDEGHDADIPSSMGFVPTQADERKRRASIASSRRARRASSAAGENRKVLDNLQERRNKEEGNEEDDGESGESSGDSDESESDIVWWDGDKDPQNPYNFPAWRKVLNCALVSSLTFVTPLASSMFAPGVPELMREFGSKSSELASFCVSVYVLGFAAGPMIAAPMSELYGRVPVYHVGNVGFIGKFTSSR</sequence>
<keyword evidence="4 8" id="KW-1133">Transmembrane helix</keyword>
<dbReference type="InterPro" id="IPR036259">
    <property type="entry name" value="MFS_trans_sf"/>
</dbReference>
<keyword evidence="3 8" id="KW-0812">Transmembrane</keyword>
<gene>
    <name evidence="9" type="ORF">N0V84_001110</name>
</gene>
<feature type="transmembrane region" description="Helical" evidence="8">
    <location>
        <begin position="176"/>
        <end position="196"/>
    </location>
</feature>
<feature type="compositionally biased region" description="Low complexity" evidence="7">
    <location>
        <begin position="62"/>
        <end position="76"/>
    </location>
</feature>
<evidence type="ECO:0000256" key="4">
    <source>
        <dbReference type="ARBA" id="ARBA00022989"/>
    </source>
</evidence>
<keyword evidence="5 8" id="KW-0472">Membrane</keyword>
<dbReference type="Gene3D" id="1.20.1720.10">
    <property type="entry name" value="Multidrug resistance protein D"/>
    <property type="match status" value="1"/>
</dbReference>
<keyword evidence="10" id="KW-1185">Reference proteome</keyword>
<feature type="compositionally biased region" description="Basic and acidic residues" evidence="7">
    <location>
        <begin position="78"/>
        <end position="94"/>
    </location>
</feature>
<dbReference type="GO" id="GO:0016020">
    <property type="term" value="C:membrane"/>
    <property type="evidence" value="ECO:0007669"/>
    <property type="project" value="UniProtKB-SubCell"/>
</dbReference>
<feature type="region of interest" description="Disordered" evidence="7">
    <location>
        <begin position="1"/>
        <end position="122"/>
    </location>
</feature>
<dbReference type="GO" id="GO:0022857">
    <property type="term" value="F:transmembrane transporter activity"/>
    <property type="evidence" value="ECO:0007669"/>
    <property type="project" value="InterPro"/>
</dbReference>
<comment type="caution">
    <text evidence="9">The sequence shown here is derived from an EMBL/GenBank/DDBJ whole genome shotgun (WGS) entry which is preliminary data.</text>
</comment>
<evidence type="ECO:0000256" key="6">
    <source>
        <dbReference type="ARBA" id="ARBA00023180"/>
    </source>
</evidence>
<feature type="compositionally biased region" description="Basic and acidic residues" evidence="7">
    <location>
        <begin position="20"/>
        <end position="42"/>
    </location>
</feature>
<evidence type="ECO:0000256" key="5">
    <source>
        <dbReference type="ARBA" id="ARBA00023136"/>
    </source>
</evidence>
<reference evidence="9" key="1">
    <citation type="submission" date="2022-10" db="EMBL/GenBank/DDBJ databases">
        <title>Tapping the CABI collections for fungal endophytes: first genome assemblies for Collariella, Neodidymelliopsis, Ascochyta clinopodiicola, Didymella pomorum, Didymosphaeria variabile, Neocosmospora piperis and Neocucurbitaria cava.</title>
        <authorList>
            <person name="Hill R."/>
        </authorList>
    </citation>
    <scope>NUCLEOTIDE SEQUENCE</scope>
    <source>
        <strain evidence="9">IMI 366586</strain>
    </source>
</reference>
<dbReference type="OrthoDB" id="5296287at2759"/>
<keyword evidence="6" id="KW-0325">Glycoprotein</keyword>
<evidence type="ECO:0000256" key="7">
    <source>
        <dbReference type="SAM" id="MobiDB-lite"/>
    </source>
</evidence>
<evidence type="ECO:0000313" key="10">
    <source>
        <dbReference type="Proteomes" id="UP001140502"/>
    </source>
</evidence>
<protein>
    <recommendedName>
        <fullName evidence="11">Major facilitator superfamily (MFS) profile domain-containing protein</fullName>
    </recommendedName>
</protein>
<dbReference type="Pfam" id="PF07690">
    <property type="entry name" value="MFS_1"/>
    <property type="match status" value="1"/>
</dbReference>
<dbReference type="PANTHER" id="PTHR23502">
    <property type="entry name" value="MAJOR FACILITATOR SUPERFAMILY"/>
    <property type="match status" value="1"/>
</dbReference>
<dbReference type="SUPFAM" id="SSF103473">
    <property type="entry name" value="MFS general substrate transporter"/>
    <property type="match status" value="1"/>
</dbReference>
<dbReference type="PANTHER" id="PTHR23502:SF68">
    <property type="entry name" value="MULTIDRUG TRANSPORTER, PUTATIVE (AFU_ORTHOLOGUE AFUA_3G01120)-RELATED"/>
    <property type="match status" value="1"/>
</dbReference>
<evidence type="ECO:0000256" key="1">
    <source>
        <dbReference type="ARBA" id="ARBA00004141"/>
    </source>
</evidence>